<organism evidence="2 3">
    <name type="scientific">Pyrrhoderma noxium</name>
    <dbReference type="NCBI Taxonomy" id="2282107"/>
    <lineage>
        <taxon>Eukaryota</taxon>
        <taxon>Fungi</taxon>
        <taxon>Dikarya</taxon>
        <taxon>Basidiomycota</taxon>
        <taxon>Agaricomycotina</taxon>
        <taxon>Agaricomycetes</taxon>
        <taxon>Hymenochaetales</taxon>
        <taxon>Hymenochaetaceae</taxon>
        <taxon>Pyrrhoderma</taxon>
    </lineage>
</organism>
<dbReference type="Pfam" id="PF00651">
    <property type="entry name" value="BTB"/>
    <property type="match status" value="1"/>
</dbReference>
<gene>
    <name evidence="2" type="ORF">PNOK_0523100</name>
</gene>
<evidence type="ECO:0000313" key="3">
    <source>
        <dbReference type="Proteomes" id="UP000217199"/>
    </source>
</evidence>
<comment type="caution">
    <text evidence="2">The sequence shown here is derived from an EMBL/GenBank/DDBJ whole genome shotgun (WGS) entry which is preliminary data.</text>
</comment>
<dbReference type="Gene3D" id="3.30.710.10">
    <property type="entry name" value="Potassium Channel Kv1.1, Chain A"/>
    <property type="match status" value="1"/>
</dbReference>
<dbReference type="EMBL" id="NBII01000005">
    <property type="protein sequence ID" value="PAV18389.1"/>
    <property type="molecule type" value="Genomic_DNA"/>
</dbReference>
<dbReference type="InterPro" id="IPR000210">
    <property type="entry name" value="BTB/POZ_dom"/>
</dbReference>
<dbReference type="Proteomes" id="UP000217199">
    <property type="component" value="Unassembled WGS sequence"/>
</dbReference>
<evidence type="ECO:0000259" key="1">
    <source>
        <dbReference type="PROSITE" id="PS50097"/>
    </source>
</evidence>
<dbReference type="PROSITE" id="PS50097">
    <property type="entry name" value="BTB"/>
    <property type="match status" value="1"/>
</dbReference>
<keyword evidence="3" id="KW-1185">Reference proteome</keyword>
<evidence type="ECO:0000313" key="2">
    <source>
        <dbReference type="EMBL" id="PAV18389.1"/>
    </source>
</evidence>
<protein>
    <recommendedName>
        <fullName evidence="1">BTB domain-containing protein</fullName>
    </recommendedName>
</protein>
<proteinExistence type="predicted"/>
<name>A0A286UFS3_9AGAM</name>
<sequence>MLTEPKAPIFHTVYNYEDGDIQLLSSDNVHFRIHSIVLKLASGVFRQMLEVLGTQKSEVIPLNESSHVFSELLDFVYPKVVEDDSGYHLPSLTNHKTLWDITCAADKYDMPHVLATIRSIVLNTESLKSEPLELYAVASRGKWAEIARLASTETLNTRIGGANNIDTLRRIEKGDLCELLQLHASRKEKILSWFDWANRDESFFIVYEWDCSCSEEDDGTQGQPFQGIWEAMRLQVFESLERLPSGSELRNDSFWTSQEQLWSYKCRSCNRILIPRDYFIQRINEVFQDADLPNSI</sequence>
<feature type="domain" description="BTB" evidence="1">
    <location>
        <begin position="19"/>
        <end position="85"/>
    </location>
</feature>
<dbReference type="CDD" id="cd18186">
    <property type="entry name" value="BTB_POZ_ZBTB_KLHL-like"/>
    <property type="match status" value="1"/>
</dbReference>
<dbReference type="OrthoDB" id="3266199at2759"/>
<dbReference type="InterPro" id="IPR011333">
    <property type="entry name" value="SKP1/BTB/POZ_sf"/>
</dbReference>
<dbReference type="STRING" id="2282107.A0A286UFS3"/>
<dbReference type="InParanoid" id="A0A286UFS3"/>
<reference evidence="2 3" key="1">
    <citation type="journal article" date="2017" name="Mol. Ecol.">
        <title>Comparative and population genomic landscape of Phellinus noxius: A hypervariable fungus causing root rot in trees.</title>
        <authorList>
            <person name="Chung C.L."/>
            <person name="Lee T.J."/>
            <person name="Akiba M."/>
            <person name="Lee H.H."/>
            <person name="Kuo T.H."/>
            <person name="Liu D."/>
            <person name="Ke H.M."/>
            <person name="Yokoi T."/>
            <person name="Roa M.B."/>
            <person name="Lu M.J."/>
            <person name="Chang Y.Y."/>
            <person name="Ann P.J."/>
            <person name="Tsai J.N."/>
            <person name="Chen C.Y."/>
            <person name="Tzean S.S."/>
            <person name="Ota Y."/>
            <person name="Hattori T."/>
            <person name="Sahashi N."/>
            <person name="Liou R.F."/>
            <person name="Kikuchi T."/>
            <person name="Tsai I.J."/>
        </authorList>
    </citation>
    <scope>NUCLEOTIDE SEQUENCE [LARGE SCALE GENOMIC DNA]</scope>
    <source>
        <strain evidence="2 3">FFPRI411160</strain>
    </source>
</reference>
<dbReference type="SUPFAM" id="SSF54695">
    <property type="entry name" value="POZ domain"/>
    <property type="match status" value="1"/>
</dbReference>
<accession>A0A286UFS3</accession>
<dbReference type="AlphaFoldDB" id="A0A286UFS3"/>